<evidence type="ECO:0000256" key="1">
    <source>
        <dbReference type="SAM" id="Coils"/>
    </source>
</evidence>
<sequence length="399" mass="45902">MSQTANQLTPLQRKVRKLKRDPKLFVADSKAFVSTRKTLYLTWAKFGSFAIVLAASLMVVVYYSMLASPRYVSETQFVVKESGSNDLALGGLAALGGSSPSMRDALILQKFIESREMAMKLNETVDLKAHFESSQWDYFSRLNENSSNEEYIKYYQKRITVIHDEMSDVLLIEVQTFDEDYSLQVANQLLTISESFINDLSHKMMQQQLDYAEQEIARAHQQLSTQQTNLVKFQDDYKLYSPEVQGGALVEAINQMEMELIKEQTELKSLLVVMREDSVDVRTKKTRIESLKAQIAQEQARLTEKDQVSLNKVNRDFAEIKLKTELAADLYTSALVNMEKVRADAYGKVKHLLVIEYPALAQEQKYPRRIYSIITWFVSLLLMYGVGRMIYTIIKEHQE</sequence>
<dbReference type="InterPro" id="IPR050445">
    <property type="entry name" value="Bact_polysacc_biosynth/exp"/>
</dbReference>
<dbReference type="EMBL" id="SWDB01000010">
    <property type="protein sequence ID" value="TKB46107.1"/>
    <property type="molecule type" value="Genomic_DNA"/>
</dbReference>
<dbReference type="AlphaFoldDB" id="A0A4U1B6S9"/>
<keyword evidence="2" id="KW-1133">Transmembrane helix</keyword>
<dbReference type="RefSeq" id="WP_136735115.1">
    <property type="nucleotide sequence ID" value="NZ_SWDB01000010.1"/>
</dbReference>
<dbReference type="PANTHER" id="PTHR32309">
    <property type="entry name" value="TYROSINE-PROTEIN KINASE"/>
    <property type="match status" value="1"/>
</dbReference>
<feature type="coiled-coil region" evidence="1">
    <location>
        <begin position="281"/>
        <end position="308"/>
    </location>
</feature>
<evidence type="ECO:0000313" key="4">
    <source>
        <dbReference type="Proteomes" id="UP000307999"/>
    </source>
</evidence>
<feature type="coiled-coil region" evidence="1">
    <location>
        <begin position="202"/>
        <end position="229"/>
    </location>
</feature>
<keyword evidence="2" id="KW-0812">Transmembrane</keyword>
<feature type="transmembrane region" description="Helical" evidence="2">
    <location>
        <begin position="370"/>
        <end position="394"/>
    </location>
</feature>
<name>A0A4U1B6S9_9GAMM</name>
<accession>A0A4U1B6S9</accession>
<gene>
    <name evidence="3" type="ORF">E8M12_05620</name>
</gene>
<feature type="transmembrane region" description="Helical" evidence="2">
    <location>
        <begin position="43"/>
        <end position="63"/>
    </location>
</feature>
<comment type="caution">
    <text evidence="3">The sequence shown here is derived from an EMBL/GenBank/DDBJ whole genome shotgun (WGS) entry which is preliminary data.</text>
</comment>
<evidence type="ECO:0000256" key="2">
    <source>
        <dbReference type="SAM" id="Phobius"/>
    </source>
</evidence>
<reference evidence="3 4" key="1">
    <citation type="submission" date="2019-04" db="EMBL/GenBank/DDBJ databases">
        <title>Thalassotalea guangxiensis sp. nov., isolated from sediment of the coastal wetland.</title>
        <authorList>
            <person name="Zheng S."/>
            <person name="Zhang D."/>
        </authorList>
    </citation>
    <scope>NUCLEOTIDE SEQUENCE [LARGE SCALE GENOMIC DNA]</scope>
    <source>
        <strain evidence="3 4">ZS-4</strain>
    </source>
</reference>
<dbReference type="GO" id="GO:0004713">
    <property type="term" value="F:protein tyrosine kinase activity"/>
    <property type="evidence" value="ECO:0007669"/>
    <property type="project" value="TreeGrafter"/>
</dbReference>
<keyword evidence="4" id="KW-1185">Reference proteome</keyword>
<dbReference type="GO" id="GO:0005886">
    <property type="term" value="C:plasma membrane"/>
    <property type="evidence" value="ECO:0007669"/>
    <property type="project" value="TreeGrafter"/>
</dbReference>
<proteinExistence type="predicted"/>
<protein>
    <submittedName>
        <fullName evidence="3">Lipopolysaccharide biosynthesis protein</fullName>
    </submittedName>
</protein>
<keyword evidence="2" id="KW-0472">Membrane</keyword>
<dbReference type="Proteomes" id="UP000307999">
    <property type="component" value="Unassembled WGS sequence"/>
</dbReference>
<dbReference type="OrthoDB" id="5580984at2"/>
<keyword evidence="1" id="KW-0175">Coiled coil</keyword>
<dbReference type="PANTHER" id="PTHR32309:SF13">
    <property type="entry name" value="FERRIC ENTEROBACTIN TRANSPORT PROTEIN FEPE"/>
    <property type="match status" value="1"/>
</dbReference>
<evidence type="ECO:0000313" key="3">
    <source>
        <dbReference type="EMBL" id="TKB46107.1"/>
    </source>
</evidence>
<organism evidence="3 4">
    <name type="scientific">Thalassotalea mangrovi</name>
    <dbReference type="NCBI Taxonomy" id="2572245"/>
    <lineage>
        <taxon>Bacteria</taxon>
        <taxon>Pseudomonadati</taxon>
        <taxon>Pseudomonadota</taxon>
        <taxon>Gammaproteobacteria</taxon>
        <taxon>Alteromonadales</taxon>
        <taxon>Colwelliaceae</taxon>
        <taxon>Thalassotalea</taxon>
    </lineage>
</organism>